<organism evidence="2">
    <name type="scientific">human gut metagenome</name>
    <dbReference type="NCBI Taxonomy" id="408170"/>
    <lineage>
        <taxon>unclassified sequences</taxon>
        <taxon>metagenomes</taxon>
        <taxon>organismal metagenomes</taxon>
    </lineage>
</organism>
<dbReference type="Pfam" id="PF00198">
    <property type="entry name" value="2-oxoacid_dh"/>
    <property type="match status" value="1"/>
</dbReference>
<sequence length="70" mass="7870">VLFRSFKQGILLADGNEVIAIRSVCYLAISYDHRLVDGADASRYLMTVKKRLEEGDFAGDLGPARWLPRD</sequence>
<gene>
    <name evidence="2" type="ORF">Q604_UNBC03588G0001</name>
</gene>
<evidence type="ECO:0000313" key="2">
    <source>
        <dbReference type="EMBL" id="ETJ42446.1"/>
    </source>
</evidence>
<dbReference type="GO" id="GO:0016746">
    <property type="term" value="F:acyltransferase activity"/>
    <property type="evidence" value="ECO:0007669"/>
    <property type="project" value="InterPro"/>
</dbReference>
<feature type="non-terminal residue" evidence="2">
    <location>
        <position position="70"/>
    </location>
</feature>
<dbReference type="AlphaFoldDB" id="W1YJB4"/>
<feature type="domain" description="2-oxoacid dehydrogenase acyltransferase catalytic" evidence="1">
    <location>
        <begin position="14"/>
        <end position="54"/>
    </location>
</feature>
<name>W1YJB4_9ZZZZ</name>
<accession>W1YJB4</accession>
<dbReference type="SUPFAM" id="SSF52777">
    <property type="entry name" value="CoA-dependent acyltransferases"/>
    <property type="match status" value="1"/>
</dbReference>
<proteinExistence type="predicted"/>
<dbReference type="Gene3D" id="3.30.559.10">
    <property type="entry name" value="Chloramphenicol acetyltransferase-like domain"/>
    <property type="match status" value="1"/>
</dbReference>
<evidence type="ECO:0000259" key="1">
    <source>
        <dbReference type="Pfam" id="PF00198"/>
    </source>
</evidence>
<keyword evidence="2" id="KW-0808">Transferase</keyword>
<dbReference type="EMBL" id="AZMM01003588">
    <property type="protein sequence ID" value="ETJ42446.1"/>
    <property type="molecule type" value="Genomic_DNA"/>
</dbReference>
<protein>
    <submittedName>
        <fullName evidence="2">2-oxoglutarate dehydrogenase, E2 component, dihydrolipoamide succinyltransferase</fullName>
    </submittedName>
</protein>
<comment type="caution">
    <text evidence="2">The sequence shown here is derived from an EMBL/GenBank/DDBJ whole genome shotgun (WGS) entry which is preliminary data.</text>
</comment>
<dbReference type="InterPro" id="IPR023213">
    <property type="entry name" value="CAT-like_dom_sf"/>
</dbReference>
<feature type="non-terminal residue" evidence="2">
    <location>
        <position position="1"/>
    </location>
</feature>
<reference evidence="2" key="1">
    <citation type="submission" date="2013-12" db="EMBL/GenBank/DDBJ databases">
        <title>A Varibaculum cambriense genome reconstructed from a premature infant gut community with otherwise low bacterial novelty that shifts toward anaerobic metabolism during the third week of life.</title>
        <authorList>
            <person name="Brown C.T."/>
            <person name="Sharon I."/>
            <person name="Thomas B.C."/>
            <person name="Castelle C.J."/>
            <person name="Morowitz M.J."/>
            <person name="Banfield J.F."/>
        </authorList>
    </citation>
    <scope>NUCLEOTIDE SEQUENCE</scope>
</reference>
<dbReference type="InterPro" id="IPR001078">
    <property type="entry name" value="2-oxoacid_DH_actylTfrase"/>
</dbReference>